<dbReference type="Proteomes" id="UP000029385">
    <property type="component" value="Unassembled WGS sequence"/>
</dbReference>
<gene>
    <name evidence="18" type="ORF">N789_10625</name>
</gene>
<dbReference type="InterPro" id="IPR012907">
    <property type="entry name" value="Peptidase_S11_C"/>
</dbReference>
<dbReference type="GO" id="GO:0008360">
    <property type="term" value="P:regulation of cell shape"/>
    <property type="evidence" value="ECO:0007669"/>
    <property type="project" value="UniProtKB-KW"/>
</dbReference>
<dbReference type="PRINTS" id="PR00725">
    <property type="entry name" value="DADACBPTASE1"/>
</dbReference>
<dbReference type="PANTHER" id="PTHR21581:SF6">
    <property type="entry name" value="TRAFFICKING PROTEIN PARTICLE COMPLEX SUBUNIT 12"/>
    <property type="match status" value="1"/>
</dbReference>
<keyword evidence="11" id="KW-0961">Cell wall biogenesis/degradation</keyword>
<evidence type="ECO:0000256" key="10">
    <source>
        <dbReference type="ARBA" id="ARBA00022984"/>
    </source>
</evidence>
<dbReference type="EMBL" id="AVCI01000005">
    <property type="protein sequence ID" value="KFN43721.1"/>
    <property type="molecule type" value="Genomic_DNA"/>
</dbReference>
<reference evidence="18 19" key="1">
    <citation type="submission" date="2013-09" db="EMBL/GenBank/DDBJ databases">
        <title>Genome sequencing of Arenimonas oryziterrae.</title>
        <authorList>
            <person name="Chen F."/>
            <person name="Wang G."/>
        </authorList>
    </citation>
    <scope>NUCLEOTIDE SEQUENCE [LARGE SCALE GENOMIC DNA]</scope>
    <source>
        <strain evidence="18 19">YC6267</strain>
    </source>
</reference>
<comment type="function">
    <text evidence="1">Removes C-terminal D-alanyl residues from sugar-peptide cell wall precursors.</text>
</comment>
<dbReference type="Pfam" id="PF07943">
    <property type="entry name" value="PBP5_C"/>
    <property type="match status" value="1"/>
</dbReference>
<dbReference type="AlphaFoldDB" id="A0A091AW96"/>
<dbReference type="GO" id="GO:0009252">
    <property type="term" value="P:peptidoglycan biosynthetic process"/>
    <property type="evidence" value="ECO:0007669"/>
    <property type="project" value="UniProtKB-UniPathway"/>
</dbReference>
<dbReference type="InterPro" id="IPR001967">
    <property type="entry name" value="Peptidase_S11_N"/>
</dbReference>
<dbReference type="SUPFAM" id="SSF56601">
    <property type="entry name" value="beta-lactamase/transpeptidase-like"/>
    <property type="match status" value="1"/>
</dbReference>
<evidence type="ECO:0000313" key="18">
    <source>
        <dbReference type="EMBL" id="KFN43721.1"/>
    </source>
</evidence>
<evidence type="ECO:0000256" key="15">
    <source>
        <dbReference type="RuleBase" id="RU004016"/>
    </source>
</evidence>
<evidence type="ECO:0000256" key="3">
    <source>
        <dbReference type="ARBA" id="ARBA00007164"/>
    </source>
</evidence>
<comment type="pathway">
    <text evidence="2">Cell wall biogenesis; peptidoglycan biosynthesis.</text>
</comment>
<feature type="binding site" evidence="14">
    <location>
        <position position="244"/>
    </location>
    <ligand>
        <name>substrate</name>
    </ligand>
</feature>
<dbReference type="GO" id="GO:0009002">
    <property type="term" value="F:serine-type D-Ala-D-Ala carboxypeptidase activity"/>
    <property type="evidence" value="ECO:0007669"/>
    <property type="project" value="UniProtKB-EC"/>
</dbReference>
<comment type="similarity">
    <text evidence="3 15">Belongs to the peptidase S11 family.</text>
</comment>
<keyword evidence="19" id="KW-1185">Reference proteome</keyword>
<dbReference type="RefSeq" id="WP_022968585.1">
    <property type="nucleotide sequence ID" value="NZ_ATVD01000001.1"/>
</dbReference>
<feature type="active site" evidence="13">
    <location>
        <position position="141"/>
    </location>
</feature>
<dbReference type="EC" id="3.4.16.4" evidence="4"/>
<keyword evidence="9" id="KW-0133">Cell shape</keyword>
<dbReference type="GO" id="GO:0006508">
    <property type="term" value="P:proteolysis"/>
    <property type="evidence" value="ECO:0007669"/>
    <property type="project" value="UniProtKB-KW"/>
</dbReference>
<feature type="active site" description="Acyl-ester intermediate" evidence="13">
    <location>
        <position position="76"/>
    </location>
</feature>
<dbReference type="SUPFAM" id="SSF69189">
    <property type="entry name" value="Penicillin-binding protein associated domain"/>
    <property type="match status" value="1"/>
</dbReference>
<dbReference type="UniPathway" id="UPA00219"/>
<dbReference type="PANTHER" id="PTHR21581">
    <property type="entry name" value="D-ALANYL-D-ALANINE CARBOXYPEPTIDASE"/>
    <property type="match status" value="1"/>
</dbReference>
<dbReference type="InterPro" id="IPR037167">
    <property type="entry name" value="Peptidase_S11_C_sf"/>
</dbReference>
<evidence type="ECO:0000256" key="16">
    <source>
        <dbReference type="SAM" id="SignalP"/>
    </source>
</evidence>
<keyword evidence="5" id="KW-0121">Carboxypeptidase</keyword>
<dbReference type="Pfam" id="PF00768">
    <property type="entry name" value="Peptidase_S11"/>
    <property type="match status" value="1"/>
</dbReference>
<keyword evidence="8" id="KW-0378">Hydrolase</keyword>
<evidence type="ECO:0000256" key="14">
    <source>
        <dbReference type="PIRSR" id="PIRSR618044-2"/>
    </source>
</evidence>
<keyword evidence="6" id="KW-0645">Protease</keyword>
<evidence type="ECO:0000256" key="4">
    <source>
        <dbReference type="ARBA" id="ARBA00012448"/>
    </source>
</evidence>
<dbReference type="OrthoDB" id="9795979at2"/>
<keyword evidence="7 16" id="KW-0732">Signal</keyword>
<evidence type="ECO:0000313" key="19">
    <source>
        <dbReference type="Proteomes" id="UP000029385"/>
    </source>
</evidence>
<protein>
    <recommendedName>
        <fullName evidence="4">serine-type D-Ala-D-Ala carboxypeptidase</fullName>
        <ecNumber evidence="4">3.4.16.4</ecNumber>
    </recommendedName>
</protein>
<evidence type="ECO:0000256" key="9">
    <source>
        <dbReference type="ARBA" id="ARBA00022960"/>
    </source>
</evidence>
<dbReference type="Gene3D" id="3.40.710.10">
    <property type="entry name" value="DD-peptidase/beta-lactamase superfamily"/>
    <property type="match status" value="1"/>
</dbReference>
<sequence>MRLPRILLAALGAGLVAAAAAQTPTPTPAPPAPVAQAMPVPPAPVPTGAKAWLLMDYDTGQILAGENIDARMEPASITKVMTSYVAAAEARAGKIKPDDLVTISERAWREGGAGTDGSYSGFELNSRVKLTDVEKGMSVQSGNDAAIAIAEHVAGSEEAFASLMNSYAQRIGMTNSHFVNAHGLSAENHYSSARDLALLGRAMIRDFPETYAYNSIKELTVGAITQHNRNNLLWREGSGIDGIKTGHTDKAGYCLLASAKRGDQRFVSIVMGIESKSQSEGFRLRETGNLNLLEWGFRFFESHTLYGANTKIAAHKVWKGALDEVVLGVAEPLTISVQRGRYAELKPVMEVPKTLVAPIAKGQVIGKLRITLDGKDIASRPLIAVNAVEEGGFFKRLWDEFWMWWESE</sequence>
<feature type="active site" description="Proton acceptor" evidence="13">
    <location>
        <position position="79"/>
    </location>
</feature>
<dbReference type="Gene3D" id="2.60.410.10">
    <property type="entry name" value="D-Ala-D-Ala carboxypeptidase, C-terminal domain"/>
    <property type="match status" value="1"/>
</dbReference>
<dbReference type="PATRIC" id="fig|1121015.4.peg.1615"/>
<feature type="chain" id="PRO_5001869141" description="serine-type D-Ala-D-Ala carboxypeptidase" evidence="16">
    <location>
        <begin position="22"/>
        <end position="408"/>
    </location>
</feature>
<evidence type="ECO:0000256" key="8">
    <source>
        <dbReference type="ARBA" id="ARBA00022801"/>
    </source>
</evidence>
<dbReference type="InterPro" id="IPR015956">
    <property type="entry name" value="Peniciliin-bd_prot_C_sf"/>
</dbReference>
<evidence type="ECO:0000259" key="17">
    <source>
        <dbReference type="SMART" id="SM00936"/>
    </source>
</evidence>
<accession>A0A091AW96</accession>
<feature type="signal peptide" evidence="16">
    <location>
        <begin position="1"/>
        <end position="21"/>
    </location>
</feature>
<dbReference type="InterPro" id="IPR018044">
    <property type="entry name" value="Peptidase_S11"/>
</dbReference>
<evidence type="ECO:0000256" key="7">
    <source>
        <dbReference type="ARBA" id="ARBA00022729"/>
    </source>
</evidence>
<organism evidence="18 19">
    <name type="scientific">Arenimonas oryziterrae DSM 21050 = YC6267</name>
    <dbReference type="NCBI Taxonomy" id="1121015"/>
    <lineage>
        <taxon>Bacteria</taxon>
        <taxon>Pseudomonadati</taxon>
        <taxon>Pseudomonadota</taxon>
        <taxon>Gammaproteobacteria</taxon>
        <taxon>Lysobacterales</taxon>
        <taxon>Lysobacteraceae</taxon>
        <taxon>Arenimonas</taxon>
    </lineage>
</organism>
<evidence type="ECO:0000256" key="1">
    <source>
        <dbReference type="ARBA" id="ARBA00003217"/>
    </source>
</evidence>
<keyword evidence="10" id="KW-0573">Peptidoglycan synthesis</keyword>
<evidence type="ECO:0000256" key="6">
    <source>
        <dbReference type="ARBA" id="ARBA00022670"/>
    </source>
</evidence>
<evidence type="ECO:0000256" key="2">
    <source>
        <dbReference type="ARBA" id="ARBA00004752"/>
    </source>
</evidence>
<evidence type="ECO:0000256" key="5">
    <source>
        <dbReference type="ARBA" id="ARBA00022645"/>
    </source>
</evidence>
<dbReference type="InterPro" id="IPR012338">
    <property type="entry name" value="Beta-lactam/transpept-like"/>
</dbReference>
<evidence type="ECO:0000256" key="12">
    <source>
        <dbReference type="ARBA" id="ARBA00034000"/>
    </source>
</evidence>
<evidence type="ECO:0000256" key="13">
    <source>
        <dbReference type="PIRSR" id="PIRSR618044-1"/>
    </source>
</evidence>
<comment type="catalytic activity">
    <reaction evidence="12">
        <text>Preferential cleavage: (Ac)2-L-Lys-D-Ala-|-D-Ala. Also transpeptidation of peptidyl-alanyl moieties that are N-acyl substituents of D-alanine.</text>
        <dbReference type="EC" id="3.4.16.4"/>
    </reaction>
</comment>
<comment type="caution">
    <text evidence="18">The sequence shown here is derived from an EMBL/GenBank/DDBJ whole genome shotgun (WGS) entry which is preliminary data.</text>
</comment>
<name>A0A091AW96_9GAMM</name>
<feature type="domain" description="Peptidase S11 D-Ala-D-Ala carboxypeptidase A C-terminal" evidence="17">
    <location>
        <begin position="300"/>
        <end position="390"/>
    </location>
</feature>
<dbReference type="eggNOG" id="COG1686">
    <property type="taxonomic scope" value="Bacteria"/>
</dbReference>
<dbReference type="GO" id="GO:0071555">
    <property type="term" value="P:cell wall organization"/>
    <property type="evidence" value="ECO:0007669"/>
    <property type="project" value="UniProtKB-KW"/>
</dbReference>
<proteinExistence type="inferred from homology"/>
<dbReference type="STRING" id="1121015.GCA_000420545_00939"/>
<evidence type="ECO:0000256" key="11">
    <source>
        <dbReference type="ARBA" id="ARBA00023316"/>
    </source>
</evidence>
<dbReference type="SMART" id="SM00936">
    <property type="entry name" value="PBP5_C"/>
    <property type="match status" value="1"/>
</dbReference>